<reference evidence="2 3" key="1">
    <citation type="submission" date="2024-05" db="EMBL/GenBank/DDBJ databases">
        <title>Haplotype-resolved chromosome-level genome assembly of Huyou (Citrus changshanensis).</title>
        <authorList>
            <person name="Miao C."/>
            <person name="Chen W."/>
            <person name="Wu Y."/>
            <person name="Wang L."/>
            <person name="Zhao S."/>
            <person name="Grierson D."/>
            <person name="Xu C."/>
            <person name="Chen K."/>
        </authorList>
    </citation>
    <scope>NUCLEOTIDE SEQUENCE [LARGE SCALE GENOMIC DNA]</scope>
    <source>
        <strain evidence="2">01-14</strain>
        <tissue evidence="2">Leaf</tissue>
    </source>
</reference>
<feature type="region of interest" description="Disordered" evidence="1">
    <location>
        <begin position="235"/>
        <end position="258"/>
    </location>
</feature>
<dbReference type="Proteomes" id="UP001428341">
    <property type="component" value="Unassembled WGS sequence"/>
</dbReference>
<feature type="compositionally biased region" description="Basic and acidic residues" evidence="1">
    <location>
        <begin position="235"/>
        <end position="250"/>
    </location>
</feature>
<proteinExistence type="predicted"/>
<dbReference type="AlphaFoldDB" id="A0AAP0LZ01"/>
<accession>A0AAP0LZ01</accession>
<dbReference type="EMBL" id="JBCGBO010000007">
    <property type="protein sequence ID" value="KAK9188260.1"/>
    <property type="molecule type" value="Genomic_DNA"/>
</dbReference>
<comment type="caution">
    <text evidence="2">The sequence shown here is derived from an EMBL/GenBank/DDBJ whole genome shotgun (WGS) entry which is preliminary data.</text>
</comment>
<organism evidence="2 3">
    <name type="scientific">Citrus x changshan-huyou</name>
    <dbReference type="NCBI Taxonomy" id="2935761"/>
    <lineage>
        <taxon>Eukaryota</taxon>
        <taxon>Viridiplantae</taxon>
        <taxon>Streptophyta</taxon>
        <taxon>Embryophyta</taxon>
        <taxon>Tracheophyta</taxon>
        <taxon>Spermatophyta</taxon>
        <taxon>Magnoliopsida</taxon>
        <taxon>eudicotyledons</taxon>
        <taxon>Gunneridae</taxon>
        <taxon>Pentapetalae</taxon>
        <taxon>rosids</taxon>
        <taxon>malvids</taxon>
        <taxon>Sapindales</taxon>
        <taxon>Rutaceae</taxon>
        <taxon>Aurantioideae</taxon>
        <taxon>Citrus</taxon>
    </lineage>
</organism>
<keyword evidence="3" id="KW-1185">Reference proteome</keyword>
<name>A0AAP0LZ01_9ROSI</name>
<evidence type="ECO:0000313" key="3">
    <source>
        <dbReference type="Proteomes" id="UP001428341"/>
    </source>
</evidence>
<gene>
    <name evidence="2" type="ORF">WN944_019661</name>
</gene>
<sequence>MPIFEGEDAYGWVYRVERYFCHQWTLRKGKIDGGGVMFGGKGPCAVSMARTTKTVEDRMVMEYKEKFELLLGRLWGIPEAVLEGNFMKGLKPEIRASLRLLRPRGLGESMELAQMVEDENTVEWVHRINSVNFSYQNSTPLRDSQRDWDSGARLGVTFERLMETEIQDKRAKGLCFRCYEKFSSGHRCKDKSLQVLIVCDEEEGWKEAKEEDASVTVAAGMRVGDEQQWQIRFVKDEQQQQRGRDSKDEQQQQQGRHF</sequence>
<protein>
    <submittedName>
        <fullName evidence="2">Uncharacterized protein</fullName>
    </submittedName>
</protein>
<evidence type="ECO:0000313" key="2">
    <source>
        <dbReference type="EMBL" id="KAK9188260.1"/>
    </source>
</evidence>
<evidence type="ECO:0000256" key="1">
    <source>
        <dbReference type="SAM" id="MobiDB-lite"/>
    </source>
</evidence>